<evidence type="ECO:0000313" key="2">
    <source>
        <dbReference type="Proteomes" id="UP000637980"/>
    </source>
</evidence>
<comment type="caution">
    <text evidence="1">The sequence shown here is derived from an EMBL/GenBank/DDBJ whole genome shotgun (WGS) entry which is preliminary data.</text>
</comment>
<accession>A0ABQ3ETS5</accession>
<dbReference type="EMBL" id="BMXE01000013">
    <property type="protein sequence ID" value="GHB50119.1"/>
    <property type="molecule type" value="Genomic_DNA"/>
</dbReference>
<sequence>MRQVEGINYPPTSSSINADVAEATAWAFAGEVVGVIGSEVASEVLSAASLARSMYKISPLVTMKPNPLFEAYGFDADELNIYKYGTCSPETQKYLLRRKKKDAAKTVGSYGGKFVPVLNPVKLIRGLNGTVASGRHIHTLHAMLKKYRQSRDMSEMIDMVMDNKKLSTGHAVATAVSSGAPGGSVISVGTAISKGGYKYLNAQKLIYFSTWLHFKAYREMRIARLFGGTSGPQGPASDLFFELFTRRGFTAVFGKYETAKIMAEPCGWQAVHQKMTHLE</sequence>
<evidence type="ECO:0000313" key="1">
    <source>
        <dbReference type="EMBL" id="GHB50119.1"/>
    </source>
</evidence>
<gene>
    <name evidence="1" type="ORF">GCM10007094_44230</name>
</gene>
<protein>
    <submittedName>
        <fullName evidence="1">Uncharacterized protein</fullName>
    </submittedName>
</protein>
<reference evidence="2" key="1">
    <citation type="journal article" date="2019" name="Int. J. Syst. Evol. Microbiol.">
        <title>The Global Catalogue of Microorganisms (GCM) 10K type strain sequencing project: providing services to taxonomists for standard genome sequencing and annotation.</title>
        <authorList>
            <consortium name="The Broad Institute Genomics Platform"/>
            <consortium name="The Broad Institute Genome Sequencing Center for Infectious Disease"/>
            <person name="Wu L."/>
            <person name="Ma J."/>
        </authorList>
    </citation>
    <scope>NUCLEOTIDE SEQUENCE [LARGE SCALE GENOMIC DNA]</scope>
    <source>
        <strain evidence="2">KCTC 12861</strain>
    </source>
</reference>
<organism evidence="1 2">
    <name type="scientific">Pseudovibrio japonicus</name>
    <dbReference type="NCBI Taxonomy" id="366534"/>
    <lineage>
        <taxon>Bacteria</taxon>
        <taxon>Pseudomonadati</taxon>
        <taxon>Pseudomonadota</taxon>
        <taxon>Alphaproteobacteria</taxon>
        <taxon>Hyphomicrobiales</taxon>
        <taxon>Stappiaceae</taxon>
        <taxon>Pseudovibrio</taxon>
    </lineage>
</organism>
<name>A0ABQ3ETS5_9HYPH</name>
<dbReference type="Proteomes" id="UP000637980">
    <property type="component" value="Unassembled WGS sequence"/>
</dbReference>
<proteinExistence type="predicted"/>
<dbReference type="RefSeq" id="WP_189438979.1">
    <property type="nucleotide sequence ID" value="NZ_BMXE01000013.1"/>
</dbReference>
<keyword evidence="2" id="KW-1185">Reference proteome</keyword>